<dbReference type="EMBL" id="NAEW01000001">
    <property type="protein sequence ID" value="OQM43542.1"/>
    <property type="molecule type" value="Genomic_DNA"/>
</dbReference>
<dbReference type="InterPro" id="IPR009752">
    <property type="entry name" value="Phage_Mu_GpJ"/>
</dbReference>
<proteinExistence type="predicted"/>
<accession>A0A1V8P4A8</accession>
<gene>
    <name evidence="1" type="ORF">BZK42_01240</name>
</gene>
<organism evidence="1 2">
    <name type="scientific">Citrobacter braakii</name>
    <dbReference type="NCBI Taxonomy" id="57706"/>
    <lineage>
        <taxon>Bacteria</taxon>
        <taxon>Pseudomonadati</taxon>
        <taxon>Pseudomonadota</taxon>
        <taxon>Gammaproteobacteria</taxon>
        <taxon>Enterobacterales</taxon>
        <taxon>Enterobacteriaceae</taxon>
        <taxon>Citrobacter</taxon>
        <taxon>Citrobacter freundii complex</taxon>
    </lineage>
</organism>
<evidence type="ECO:0000313" key="2">
    <source>
        <dbReference type="Proteomes" id="UP000192573"/>
    </source>
</evidence>
<name>A0A1V8P4A8_CITBR</name>
<evidence type="ECO:0008006" key="3">
    <source>
        <dbReference type="Google" id="ProtNLM"/>
    </source>
</evidence>
<dbReference type="Proteomes" id="UP000192573">
    <property type="component" value="Unassembled WGS sequence"/>
</dbReference>
<dbReference type="RefSeq" id="WP_080858608.1">
    <property type="nucleotide sequence ID" value="NZ_CP077405.1"/>
</dbReference>
<protein>
    <recommendedName>
        <fullName evidence="3">DUF1320 domain-containing protein</fullName>
    </recommendedName>
</protein>
<comment type="caution">
    <text evidence="1">The sequence shown here is derived from an EMBL/GenBank/DDBJ whole genome shotgun (WGS) entry which is preliminary data.</text>
</comment>
<dbReference type="Pfam" id="PF07030">
    <property type="entry name" value="Phage_Mu_Gp36"/>
    <property type="match status" value="1"/>
</dbReference>
<evidence type="ECO:0000313" key="1">
    <source>
        <dbReference type="EMBL" id="OQM43542.1"/>
    </source>
</evidence>
<dbReference type="AlphaFoldDB" id="A0A1V8P4A8"/>
<sequence length="137" mass="15273">MMYASAQDMRDRYENLDDLLRLPGTDDLNEKKLSQALNDAGALADSYLSAKYTLPLAVVPQVLVQHCCAVAFYYLCDQQPSDQARDRYREALTWLREVKNGSIPIGVDEAGSAPESDDLPQMQAEAPVFGRNQKGFI</sequence>
<reference evidence="1 2" key="1">
    <citation type="submission" date="2017-03" db="EMBL/GenBank/DDBJ databases">
        <authorList>
            <person name="Afonso C.L."/>
            <person name="Miller P.J."/>
            <person name="Scott M.A."/>
            <person name="Spackman E."/>
            <person name="Goraichik I."/>
            <person name="Dimitrov K.M."/>
            <person name="Suarez D.L."/>
            <person name="Swayne D.E."/>
        </authorList>
    </citation>
    <scope>NUCLEOTIDE SEQUENCE [LARGE SCALE GENOMIC DNA]</scope>
    <source>
        <strain evidence="1 2">ATCC 51113</strain>
    </source>
</reference>